<gene>
    <name evidence="5 6" type="primary">rlmH</name>
    <name evidence="6" type="ORF">NCTC12410_00303</name>
</gene>
<accession>A0A377J220</accession>
<feature type="binding site" evidence="5">
    <location>
        <position position="75"/>
    </location>
    <ligand>
        <name>S-adenosyl-L-methionine</name>
        <dbReference type="ChEBI" id="CHEBI:59789"/>
    </ligand>
</feature>
<keyword evidence="5" id="KW-0963">Cytoplasm</keyword>
<keyword evidence="3 5" id="KW-0949">S-adenosyl-L-methionine</keyword>
<dbReference type="InterPro" id="IPR003742">
    <property type="entry name" value="RlmH-like"/>
</dbReference>
<evidence type="ECO:0000313" key="7">
    <source>
        <dbReference type="Proteomes" id="UP000254841"/>
    </source>
</evidence>
<keyword evidence="1 5" id="KW-0489">Methyltransferase</keyword>
<organism evidence="6 7">
    <name type="scientific">Helicobacter canis</name>
    <dbReference type="NCBI Taxonomy" id="29419"/>
    <lineage>
        <taxon>Bacteria</taxon>
        <taxon>Pseudomonadati</taxon>
        <taxon>Campylobacterota</taxon>
        <taxon>Epsilonproteobacteria</taxon>
        <taxon>Campylobacterales</taxon>
        <taxon>Helicobacteraceae</taxon>
        <taxon>Helicobacter</taxon>
    </lineage>
</organism>
<evidence type="ECO:0000256" key="1">
    <source>
        <dbReference type="ARBA" id="ARBA00022603"/>
    </source>
</evidence>
<comment type="subunit">
    <text evidence="5">Homodimer.</text>
</comment>
<dbReference type="AlphaFoldDB" id="A0A377J220"/>
<dbReference type="HAMAP" id="MF_00658">
    <property type="entry name" value="23SrRNA_methyltr_H"/>
    <property type="match status" value="1"/>
</dbReference>
<keyword evidence="2 5" id="KW-0808">Transferase</keyword>
<feature type="binding site" evidence="5">
    <location>
        <begin position="120"/>
        <end position="125"/>
    </location>
    <ligand>
        <name>S-adenosyl-L-methionine</name>
        <dbReference type="ChEBI" id="CHEBI:59789"/>
    </ligand>
</feature>
<dbReference type="SUPFAM" id="SSF75217">
    <property type="entry name" value="alpha/beta knot"/>
    <property type="match status" value="1"/>
</dbReference>
<comment type="similarity">
    <text evidence="4 5">Belongs to the RNA methyltransferase RlmH family.</text>
</comment>
<sequence>MKIQLYTISKPLPPTKLEAHYHKLCRSFGVEIIMQYIFPSVVAKAQKQGPQAAQESYTKALLPLLLPSKQANIALHPAGQKVDSREFARLFEDKVQLAFFIGGAFGFESRFLEKTTPISLSPLTFSHSIVGVIVLEQIYRACSLLANHPYHK</sequence>
<name>A0A377J220_9HELI</name>
<comment type="function">
    <text evidence="5">Specifically methylates the pseudouridine at position 1915 (m3Psi1915) in 23S rRNA.</text>
</comment>
<evidence type="ECO:0000313" key="6">
    <source>
        <dbReference type="EMBL" id="STO96490.1"/>
    </source>
</evidence>
<feature type="binding site" evidence="5">
    <location>
        <position position="102"/>
    </location>
    <ligand>
        <name>S-adenosyl-L-methionine</name>
        <dbReference type="ChEBI" id="CHEBI:59789"/>
    </ligand>
</feature>
<dbReference type="GO" id="GO:0005737">
    <property type="term" value="C:cytoplasm"/>
    <property type="evidence" value="ECO:0007669"/>
    <property type="project" value="UniProtKB-SubCell"/>
</dbReference>
<dbReference type="PANTHER" id="PTHR33603:SF1">
    <property type="entry name" value="RIBOSOMAL RNA LARGE SUBUNIT METHYLTRANSFERASE H"/>
    <property type="match status" value="1"/>
</dbReference>
<evidence type="ECO:0000256" key="3">
    <source>
        <dbReference type="ARBA" id="ARBA00022691"/>
    </source>
</evidence>
<dbReference type="EC" id="2.1.1.177" evidence="5"/>
<comment type="subcellular location">
    <subcellularLocation>
        <location evidence="5">Cytoplasm</location>
    </subcellularLocation>
</comment>
<evidence type="ECO:0000256" key="2">
    <source>
        <dbReference type="ARBA" id="ARBA00022679"/>
    </source>
</evidence>
<dbReference type="Proteomes" id="UP000254841">
    <property type="component" value="Unassembled WGS sequence"/>
</dbReference>
<dbReference type="PIRSF" id="PIRSF004505">
    <property type="entry name" value="MT_bac"/>
    <property type="match status" value="1"/>
</dbReference>
<protein>
    <recommendedName>
        <fullName evidence="5">Ribosomal RNA large subunit methyltransferase H</fullName>
        <ecNumber evidence="5">2.1.1.177</ecNumber>
    </recommendedName>
    <alternativeName>
        <fullName evidence="5">23S rRNA (pseudouridine1915-N3)-methyltransferase</fullName>
    </alternativeName>
    <alternativeName>
        <fullName evidence="5">23S rRNA m3Psi1915 methyltransferase</fullName>
    </alternativeName>
    <alternativeName>
        <fullName evidence="5">rRNA (pseudouridine-N3-)-methyltransferase RlmH</fullName>
    </alternativeName>
</protein>
<dbReference type="GO" id="GO:0070038">
    <property type="term" value="F:rRNA (pseudouridine-N3-)-methyltransferase activity"/>
    <property type="evidence" value="ECO:0007669"/>
    <property type="project" value="UniProtKB-UniRule"/>
</dbReference>
<dbReference type="CDD" id="cd18081">
    <property type="entry name" value="RlmH-like"/>
    <property type="match status" value="1"/>
</dbReference>
<dbReference type="RefSeq" id="WP_115010818.1">
    <property type="nucleotide sequence ID" value="NZ_UGHV01000001.1"/>
</dbReference>
<dbReference type="InterPro" id="IPR029026">
    <property type="entry name" value="tRNA_m1G_MTases_N"/>
</dbReference>
<comment type="catalytic activity">
    <reaction evidence="5">
        <text>pseudouridine(1915) in 23S rRNA + S-adenosyl-L-methionine = N(3)-methylpseudouridine(1915) in 23S rRNA + S-adenosyl-L-homocysteine + H(+)</text>
        <dbReference type="Rhea" id="RHEA:42752"/>
        <dbReference type="Rhea" id="RHEA-COMP:10221"/>
        <dbReference type="Rhea" id="RHEA-COMP:10222"/>
        <dbReference type="ChEBI" id="CHEBI:15378"/>
        <dbReference type="ChEBI" id="CHEBI:57856"/>
        <dbReference type="ChEBI" id="CHEBI:59789"/>
        <dbReference type="ChEBI" id="CHEBI:65314"/>
        <dbReference type="ChEBI" id="CHEBI:74486"/>
        <dbReference type="EC" id="2.1.1.177"/>
    </reaction>
</comment>
<keyword evidence="5" id="KW-0698">rRNA processing</keyword>
<dbReference type="Pfam" id="PF02590">
    <property type="entry name" value="SPOUT_MTase"/>
    <property type="match status" value="1"/>
</dbReference>
<proteinExistence type="inferred from homology"/>
<reference evidence="6 7" key="1">
    <citation type="submission" date="2018-06" db="EMBL/GenBank/DDBJ databases">
        <authorList>
            <consortium name="Pathogen Informatics"/>
            <person name="Doyle S."/>
        </authorList>
    </citation>
    <scope>NUCLEOTIDE SEQUENCE [LARGE SCALE GENOMIC DNA]</scope>
    <source>
        <strain evidence="6 7">NCTC12410</strain>
    </source>
</reference>
<evidence type="ECO:0000256" key="5">
    <source>
        <dbReference type="HAMAP-Rule" id="MF_00658"/>
    </source>
</evidence>
<evidence type="ECO:0000256" key="4">
    <source>
        <dbReference type="ARBA" id="ARBA00038303"/>
    </source>
</evidence>
<dbReference type="EMBL" id="UGHV01000001">
    <property type="protein sequence ID" value="STO96490.1"/>
    <property type="molecule type" value="Genomic_DNA"/>
</dbReference>
<dbReference type="OrthoDB" id="9806643at2"/>
<dbReference type="InterPro" id="IPR029028">
    <property type="entry name" value="Alpha/beta_knot_MTases"/>
</dbReference>
<dbReference type="PANTHER" id="PTHR33603">
    <property type="entry name" value="METHYLTRANSFERASE"/>
    <property type="match status" value="1"/>
</dbReference>
<dbReference type="Gene3D" id="3.40.1280.10">
    <property type="match status" value="1"/>
</dbReference>